<dbReference type="EMBL" id="JANPWB010000011">
    <property type="protein sequence ID" value="KAJ1129592.1"/>
    <property type="molecule type" value="Genomic_DNA"/>
</dbReference>
<proteinExistence type="predicted"/>
<comment type="caution">
    <text evidence="2">The sequence shown here is derived from an EMBL/GenBank/DDBJ whole genome shotgun (WGS) entry which is preliminary data.</text>
</comment>
<evidence type="ECO:0000313" key="2">
    <source>
        <dbReference type="EMBL" id="KAJ1129592.1"/>
    </source>
</evidence>
<gene>
    <name evidence="2" type="ORF">NDU88_007959</name>
</gene>
<keyword evidence="3" id="KW-1185">Reference proteome</keyword>
<evidence type="ECO:0000256" key="1">
    <source>
        <dbReference type="SAM" id="MobiDB-lite"/>
    </source>
</evidence>
<evidence type="ECO:0000313" key="3">
    <source>
        <dbReference type="Proteomes" id="UP001066276"/>
    </source>
</evidence>
<accession>A0AAV7PQI3</accession>
<protein>
    <submittedName>
        <fullName evidence="2">Uncharacterized protein</fullName>
    </submittedName>
</protein>
<feature type="compositionally biased region" description="Basic and acidic residues" evidence="1">
    <location>
        <begin position="65"/>
        <end position="75"/>
    </location>
</feature>
<name>A0AAV7PQI3_PLEWA</name>
<sequence length="108" mass="12027">MTWLESYRAGTTGPKQVEREQPRRRGKRRHSKDFLGDRQVTKPTRQQAHQGKRAALQAASLTEARSSEDGQRSDPESLNGEDSTDVESVPSVAEGLPHMTPQTSDDII</sequence>
<dbReference type="AlphaFoldDB" id="A0AAV7PQI3"/>
<reference evidence="2" key="1">
    <citation type="journal article" date="2022" name="bioRxiv">
        <title>Sequencing and chromosome-scale assembly of the giantPleurodeles waltlgenome.</title>
        <authorList>
            <person name="Brown T."/>
            <person name="Elewa A."/>
            <person name="Iarovenko S."/>
            <person name="Subramanian E."/>
            <person name="Araus A.J."/>
            <person name="Petzold A."/>
            <person name="Susuki M."/>
            <person name="Suzuki K.-i.T."/>
            <person name="Hayashi T."/>
            <person name="Toyoda A."/>
            <person name="Oliveira C."/>
            <person name="Osipova E."/>
            <person name="Leigh N.D."/>
            <person name="Simon A."/>
            <person name="Yun M.H."/>
        </authorList>
    </citation>
    <scope>NUCLEOTIDE SEQUENCE</scope>
    <source>
        <strain evidence="2">20211129_DDA</strain>
        <tissue evidence="2">Liver</tissue>
    </source>
</reference>
<dbReference type="Proteomes" id="UP001066276">
    <property type="component" value="Chromosome 7"/>
</dbReference>
<organism evidence="2 3">
    <name type="scientific">Pleurodeles waltl</name>
    <name type="common">Iberian ribbed newt</name>
    <dbReference type="NCBI Taxonomy" id="8319"/>
    <lineage>
        <taxon>Eukaryota</taxon>
        <taxon>Metazoa</taxon>
        <taxon>Chordata</taxon>
        <taxon>Craniata</taxon>
        <taxon>Vertebrata</taxon>
        <taxon>Euteleostomi</taxon>
        <taxon>Amphibia</taxon>
        <taxon>Batrachia</taxon>
        <taxon>Caudata</taxon>
        <taxon>Salamandroidea</taxon>
        <taxon>Salamandridae</taxon>
        <taxon>Pleurodelinae</taxon>
        <taxon>Pleurodeles</taxon>
    </lineage>
</organism>
<feature type="region of interest" description="Disordered" evidence="1">
    <location>
        <begin position="1"/>
        <end position="108"/>
    </location>
</feature>